<keyword evidence="5" id="KW-1003">Cell membrane</keyword>
<keyword evidence="12" id="KW-0966">Cell projection</keyword>
<comment type="similarity">
    <text evidence="2">Belongs to the FliJ family.</text>
</comment>
<dbReference type="GO" id="GO:0044781">
    <property type="term" value="P:bacterial-type flagellum organization"/>
    <property type="evidence" value="ECO:0007669"/>
    <property type="project" value="UniProtKB-KW"/>
</dbReference>
<dbReference type="Proteomes" id="UP001165427">
    <property type="component" value="Unassembled WGS sequence"/>
</dbReference>
<sequence>MDFVFKLEALRRYRVFLEEQSQKEFAVARQMIEQEQGVLADLVARRDQTELEFRQQESGGGSAGMVAMYRGYMQRLAQRIEAQRDRVAQAQDACEKQRQALMERMQQRKTLDQLKEKGAQDFVARRNREEEKFINEMAINRFSMKQQ</sequence>
<evidence type="ECO:0000313" key="13">
    <source>
        <dbReference type="Proteomes" id="UP001165427"/>
    </source>
</evidence>
<dbReference type="NCBIfam" id="TIGR02473">
    <property type="entry name" value="flagell_FliJ"/>
    <property type="match status" value="1"/>
</dbReference>
<dbReference type="RefSeq" id="WP_246908504.1">
    <property type="nucleotide sequence ID" value="NZ_JALJRB010000012.1"/>
</dbReference>
<evidence type="ECO:0000256" key="9">
    <source>
        <dbReference type="ARBA" id="ARBA00023136"/>
    </source>
</evidence>
<evidence type="ECO:0000256" key="6">
    <source>
        <dbReference type="ARBA" id="ARBA00022500"/>
    </source>
</evidence>
<reference evidence="12" key="1">
    <citation type="submission" date="2022-04" db="EMBL/GenBank/DDBJ databases">
        <title>Desulfatitalea alkaliphila sp. nov., a novel anaerobic sulfate-reducing bacterium isolated from terrestrial mud volcano, Taman Peninsula, Russia.</title>
        <authorList>
            <person name="Khomyakova M.A."/>
            <person name="Merkel A.Y."/>
            <person name="Slobodkin A.I."/>
        </authorList>
    </citation>
    <scope>NUCLEOTIDE SEQUENCE</scope>
    <source>
        <strain evidence="12">M08but</strain>
    </source>
</reference>
<proteinExistence type="inferred from homology"/>
<dbReference type="GO" id="GO:0071973">
    <property type="term" value="P:bacterial-type flagellum-dependent cell motility"/>
    <property type="evidence" value="ECO:0007669"/>
    <property type="project" value="InterPro"/>
</dbReference>
<dbReference type="InterPro" id="IPR012823">
    <property type="entry name" value="Flagell_FliJ"/>
</dbReference>
<evidence type="ECO:0000256" key="3">
    <source>
        <dbReference type="ARBA" id="ARBA00020392"/>
    </source>
</evidence>
<evidence type="ECO:0000256" key="1">
    <source>
        <dbReference type="ARBA" id="ARBA00004413"/>
    </source>
</evidence>
<keyword evidence="9" id="KW-0472">Membrane</keyword>
<dbReference type="GO" id="GO:0009288">
    <property type="term" value="C:bacterial-type flagellum"/>
    <property type="evidence" value="ECO:0007669"/>
    <property type="project" value="InterPro"/>
</dbReference>
<evidence type="ECO:0000313" key="12">
    <source>
        <dbReference type="EMBL" id="MCJ8501308.1"/>
    </source>
</evidence>
<keyword evidence="4" id="KW-0813">Transport</keyword>
<comment type="subcellular location">
    <subcellularLocation>
        <location evidence="1">Cell membrane</location>
        <topology evidence="1">Peripheral membrane protein</topology>
        <orientation evidence="1">Cytoplasmic side</orientation>
    </subcellularLocation>
</comment>
<protein>
    <recommendedName>
        <fullName evidence="3">Flagellar FliJ protein</fullName>
    </recommendedName>
</protein>
<evidence type="ECO:0000256" key="10">
    <source>
        <dbReference type="ARBA" id="ARBA00023225"/>
    </source>
</evidence>
<gene>
    <name evidence="12" type="primary">fliJ</name>
    <name evidence="12" type="ORF">MRX98_12055</name>
</gene>
<keyword evidence="13" id="KW-1185">Reference proteome</keyword>
<keyword evidence="10" id="KW-1006">Bacterial flagellum protein export</keyword>
<evidence type="ECO:0000256" key="5">
    <source>
        <dbReference type="ARBA" id="ARBA00022475"/>
    </source>
</evidence>
<keyword evidence="11" id="KW-0175">Coiled coil</keyword>
<keyword evidence="8" id="KW-0653">Protein transport</keyword>
<name>A0AA41R9T2_9BACT</name>
<dbReference type="Pfam" id="PF02050">
    <property type="entry name" value="FliJ"/>
    <property type="match status" value="1"/>
</dbReference>
<dbReference type="Gene3D" id="1.10.287.1700">
    <property type="match status" value="1"/>
</dbReference>
<accession>A0AA41R9T2</accession>
<dbReference type="EMBL" id="JALJRB010000012">
    <property type="protein sequence ID" value="MCJ8501308.1"/>
    <property type="molecule type" value="Genomic_DNA"/>
</dbReference>
<evidence type="ECO:0000256" key="2">
    <source>
        <dbReference type="ARBA" id="ARBA00010004"/>
    </source>
</evidence>
<keyword evidence="12" id="KW-0282">Flagellum</keyword>
<evidence type="ECO:0000256" key="8">
    <source>
        <dbReference type="ARBA" id="ARBA00022927"/>
    </source>
</evidence>
<keyword evidence="7" id="KW-1005">Bacterial flagellum biogenesis</keyword>
<dbReference type="GO" id="GO:0005886">
    <property type="term" value="C:plasma membrane"/>
    <property type="evidence" value="ECO:0007669"/>
    <property type="project" value="UniProtKB-SubCell"/>
</dbReference>
<keyword evidence="12" id="KW-0969">Cilium</keyword>
<feature type="coiled-coil region" evidence="11">
    <location>
        <begin position="32"/>
        <end position="117"/>
    </location>
</feature>
<comment type="caution">
    <text evidence="12">The sequence shown here is derived from an EMBL/GenBank/DDBJ whole genome shotgun (WGS) entry which is preliminary data.</text>
</comment>
<keyword evidence="6" id="KW-0145">Chemotaxis</keyword>
<dbReference type="GO" id="GO:0006935">
    <property type="term" value="P:chemotaxis"/>
    <property type="evidence" value="ECO:0007669"/>
    <property type="project" value="UniProtKB-KW"/>
</dbReference>
<organism evidence="12 13">
    <name type="scientific">Desulfatitalea alkaliphila</name>
    <dbReference type="NCBI Taxonomy" id="2929485"/>
    <lineage>
        <taxon>Bacteria</taxon>
        <taxon>Pseudomonadati</taxon>
        <taxon>Thermodesulfobacteriota</taxon>
        <taxon>Desulfobacteria</taxon>
        <taxon>Desulfobacterales</taxon>
        <taxon>Desulfosarcinaceae</taxon>
        <taxon>Desulfatitalea</taxon>
    </lineage>
</organism>
<dbReference type="AlphaFoldDB" id="A0AA41R9T2"/>
<evidence type="ECO:0000256" key="7">
    <source>
        <dbReference type="ARBA" id="ARBA00022795"/>
    </source>
</evidence>
<dbReference type="GO" id="GO:0015031">
    <property type="term" value="P:protein transport"/>
    <property type="evidence" value="ECO:0007669"/>
    <property type="project" value="UniProtKB-KW"/>
</dbReference>
<evidence type="ECO:0000256" key="4">
    <source>
        <dbReference type="ARBA" id="ARBA00022448"/>
    </source>
</evidence>
<dbReference type="InterPro" id="IPR053716">
    <property type="entry name" value="Flag_assembly_chemotaxis_eff"/>
</dbReference>
<evidence type="ECO:0000256" key="11">
    <source>
        <dbReference type="SAM" id="Coils"/>
    </source>
</evidence>